<organism evidence="3 4">
    <name type="scientific">Rattus norvegicus</name>
    <name type="common">Rat</name>
    <dbReference type="NCBI Taxonomy" id="10116"/>
    <lineage>
        <taxon>Eukaryota</taxon>
        <taxon>Metazoa</taxon>
        <taxon>Chordata</taxon>
        <taxon>Craniata</taxon>
        <taxon>Vertebrata</taxon>
        <taxon>Euteleostomi</taxon>
        <taxon>Mammalia</taxon>
        <taxon>Eutheria</taxon>
        <taxon>Euarchontoglires</taxon>
        <taxon>Glires</taxon>
        <taxon>Rodentia</taxon>
        <taxon>Myomorpha</taxon>
        <taxon>Muroidea</taxon>
        <taxon>Muridae</taxon>
        <taxon>Murinae</taxon>
        <taxon>Rattus</taxon>
    </lineage>
</organism>
<gene>
    <name evidence="3 5" type="primary">C3h9orf50</name>
    <name evidence="5" type="synonym">RGD1311084</name>
</gene>
<dbReference type="Pfam" id="PF15737">
    <property type="entry name" value="DUF4685"/>
    <property type="match status" value="1"/>
</dbReference>
<feature type="region of interest" description="Disordered" evidence="1">
    <location>
        <begin position="190"/>
        <end position="209"/>
    </location>
</feature>
<dbReference type="GeneTree" id="ENSGT00390000004321"/>
<dbReference type="RefSeq" id="XP_006233976.1">
    <property type="nucleotide sequence ID" value="XM_006233914.5"/>
</dbReference>
<feature type="region of interest" description="Disordered" evidence="1">
    <location>
        <begin position="1"/>
        <end position="71"/>
    </location>
</feature>
<dbReference type="AlphaFoldDB" id="A0A8I6AGU8"/>
<evidence type="ECO:0000313" key="3">
    <source>
        <dbReference type="Ensembl" id="ENSRNOP00000092590.1"/>
    </source>
</evidence>
<dbReference type="OrthoDB" id="9837695at2759"/>
<reference evidence="3" key="3">
    <citation type="submission" date="2025-09" db="UniProtKB">
        <authorList>
            <consortium name="Ensembl"/>
        </authorList>
    </citation>
    <scope>IDENTIFICATION</scope>
    <source>
        <strain evidence="3">Brown Norway</strain>
    </source>
</reference>
<feature type="region of interest" description="Disordered" evidence="1">
    <location>
        <begin position="91"/>
        <end position="111"/>
    </location>
</feature>
<dbReference type="RGD" id="1311084">
    <property type="gene designation" value="C3h9orf50"/>
</dbReference>
<protein>
    <submittedName>
        <fullName evidence="3">Similar to human chromosome 9 open reading frame 50</fullName>
    </submittedName>
</protein>
<dbReference type="PANTHER" id="PTHR36865:SF1">
    <property type="entry name" value="RIKEN CDNA 1700001O22 GENE"/>
    <property type="match status" value="1"/>
</dbReference>
<dbReference type="AGR" id="RGD:1311084"/>
<dbReference type="PANTHER" id="PTHR36865">
    <property type="entry name" value="RIKEN CDNA 1700001O22 GENE"/>
    <property type="match status" value="1"/>
</dbReference>
<dbReference type="Ensembl" id="ENSRNOT00000097005.2">
    <property type="protein sequence ID" value="ENSRNOP00000092590.1"/>
    <property type="gene ID" value="ENSRNOG00000018486.7"/>
</dbReference>
<evidence type="ECO:0000313" key="4">
    <source>
        <dbReference type="Proteomes" id="UP000002494"/>
    </source>
</evidence>
<evidence type="ECO:0000313" key="5">
    <source>
        <dbReference type="RGD" id="1311084"/>
    </source>
</evidence>
<dbReference type="Proteomes" id="UP000002494">
    <property type="component" value="Chromosome 3"/>
</dbReference>
<reference evidence="3" key="2">
    <citation type="submission" date="2025-08" db="UniProtKB">
        <authorList>
            <consortium name="Ensembl"/>
        </authorList>
    </citation>
    <scope>IDENTIFICATION</scope>
    <source>
        <strain evidence="3">Brown Norway</strain>
    </source>
</reference>
<evidence type="ECO:0000259" key="2">
    <source>
        <dbReference type="Pfam" id="PF15737"/>
    </source>
</evidence>
<feature type="domain" description="DUF4685" evidence="2">
    <location>
        <begin position="182"/>
        <end position="243"/>
    </location>
</feature>
<sequence length="374" mass="41967">MFRRQPMDRTPAYKPKGYPDGSTRRRALQQLQMLLPTLDGRAGRGADGAWWRDRKSQHLSSPSPESPYASRGRGALRALLLPPLLQSSLTREAGARGNRQPADRDNPDALGTLLGELLPNKFRHFLHQLRAKIAEPEADPPSAPQYSSSPSEHCPASRCSSSSFLPDSWDQPLNWDDSFREKTTLGLPKGEFVRAKKAHPPSGEGSRPRRRYCPFRVRFADETLQDTALRYWERNRAVRQNILPSEQTALPAVSVSERVLGSVGRWLDSLPRALQPRVQDTAASSSCWNCPRESAQEPQLYLSEDATVSSRLPFISRATAPRPRGGLRTFLDTPNNPEQESFLPSLVLQTVLKQGRPKGYQLLLPTTNRQQAHR</sequence>
<feature type="region of interest" description="Disordered" evidence="1">
    <location>
        <begin position="137"/>
        <end position="163"/>
    </location>
</feature>
<dbReference type="GeneID" id="311852"/>
<evidence type="ECO:0000256" key="1">
    <source>
        <dbReference type="SAM" id="MobiDB-lite"/>
    </source>
</evidence>
<dbReference type="GO" id="GO:0005737">
    <property type="term" value="C:cytoplasm"/>
    <property type="evidence" value="ECO:0000266"/>
    <property type="project" value="RGD"/>
</dbReference>
<proteinExistence type="predicted"/>
<keyword evidence="4" id="KW-1185">Reference proteome</keyword>
<reference evidence="3" key="1">
    <citation type="submission" date="2024-01" db="EMBL/GenBank/DDBJ databases">
        <title>GRCr8: a new rat reference genome assembly contstructed from accurate long reads and long range scaffolding.</title>
        <authorList>
            <person name="Doris P.A."/>
            <person name="Kalbfleisch T."/>
            <person name="Li K."/>
            <person name="Howe K."/>
            <person name="Wood J."/>
        </authorList>
    </citation>
    <scope>NUCLEOTIDE SEQUENCE [LARGE SCALE GENOMIC DNA]</scope>
    <source>
        <strain evidence="3">Brown Norway</strain>
    </source>
</reference>
<accession>A0A8I6AGU8</accession>
<dbReference type="InterPro" id="IPR032756">
    <property type="entry name" value="DUF4685"/>
</dbReference>
<dbReference type="CTD" id="311852"/>
<name>A0A8I6AGU8_RAT</name>